<dbReference type="InterPro" id="IPR016024">
    <property type="entry name" value="ARM-type_fold"/>
</dbReference>
<feature type="region of interest" description="Disordered" evidence="1">
    <location>
        <begin position="546"/>
        <end position="584"/>
    </location>
</feature>
<feature type="region of interest" description="Disordered" evidence="1">
    <location>
        <begin position="126"/>
        <end position="147"/>
    </location>
</feature>
<evidence type="ECO:0000313" key="3">
    <source>
        <dbReference type="Proteomes" id="UP000324800"/>
    </source>
</evidence>
<organism evidence="2 3">
    <name type="scientific">Streblomastix strix</name>
    <dbReference type="NCBI Taxonomy" id="222440"/>
    <lineage>
        <taxon>Eukaryota</taxon>
        <taxon>Metamonada</taxon>
        <taxon>Preaxostyla</taxon>
        <taxon>Oxymonadida</taxon>
        <taxon>Streblomastigidae</taxon>
        <taxon>Streblomastix</taxon>
    </lineage>
</organism>
<keyword evidence="2" id="KW-0808">Transferase</keyword>
<dbReference type="Proteomes" id="UP000324800">
    <property type="component" value="Unassembled WGS sequence"/>
</dbReference>
<comment type="caution">
    <text evidence="2">The sequence shown here is derived from an EMBL/GenBank/DDBJ whole genome shotgun (WGS) entry which is preliminary data.</text>
</comment>
<evidence type="ECO:0000313" key="2">
    <source>
        <dbReference type="EMBL" id="KAA6400322.1"/>
    </source>
</evidence>
<dbReference type="GO" id="GO:0016301">
    <property type="term" value="F:kinase activity"/>
    <property type="evidence" value="ECO:0007669"/>
    <property type="project" value="UniProtKB-KW"/>
</dbReference>
<feature type="compositionally biased region" description="Basic and acidic residues" evidence="1">
    <location>
        <begin position="381"/>
        <end position="392"/>
    </location>
</feature>
<dbReference type="InterPro" id="IPR011989">
    <property type="entry name" value="ARM-like"/>
</dbReference>
<dbReference type="EMBL" id="SNRW01000582">
    <property type="protein sequence ID" value="KAA6400322.1"/>
    <property type="molecule type" value="Genomic_DNA"/>
</dbReference>
<accession>A0A5J4X0J5</accession>
<reference evidence="2 3" key="1">
    <citation type="submission" date="2019-03" db="EMBL/GenBank/DDBJ databases">
        <title>Single cell metagenomics reveals metabolic interactions within the superorganism composed of flagellate Streblomastix strix and complex community of Bacteroidetes bacteria on its surface.</title>
        <authorList>
            <person name="Treitli S.C."/>
            <person name="Kolisko M."/>
            <person name="Husnik F."/>
            <person name="Keeling P."/>
            <person name="Hampl V."/>
        </authorList>
    </citation>
    <scope>NUCLEOTIDE SEQUENCE [LARGE SCALE GENOMIC DNA]</scope>
    <source>
        <strain evidence="2">ST1C</strain>
    </source>
</reference>
<dbReference type="Gene3D" id="1.25.10.10">
    <property type="entry name" value="Leucine-rich Repeat Variant"/>
    <property type="match status" value="2"/>
</dbReference>
<feature type="compositionally biased region" description="Basic and acidic residues" evidence="1">
    <location>
        <begin position="138"/>
        <end position="147"/>
    </location>
</feature>
<sequence length="1498" mass="171524">MSNPLANIGAKPLADIREDVIRIIEDNPKEDFLQMILQAQQTCDVNFLQAALIATEILTIRNDVLSFSSVIGFLYSCLKSEHKEIVKSAAQTIASIVKDNLGAAESVNLLVVDQMNFLKSHLKEKEENKKQSALSQGKSKEEIAQKANEDKHRKNAALILLEQLSRRAKAQFVKYLDATINIMWSILQTDEVIVHTDASRCFGECVRQEEQRNSEKTRERFKNYVEEVYQTTVRDKQNVIKLHGGLLGLSEMLKLKYVHRHERMERIIEIINNLKNATIQPVRQALVQILPSFALAFQTTSAIRCIMHCANILIASAEHDNDSQKITFSIAPQLVKNLVETRRVMQLKLDTFKQELQERKLQIQYEQNQIKQKEQQIVKKEEEQKKGFHRENEEEDEIKQQQQLNLQSRNTEFEIQFGELEKKIDNQTNDINMLTSAIKNFTQGMNNVVQKNLAQQKGQQAHQLALDCFRDLVDTLRDEFSLSDQILEALFKIPLSTKLCTTLSTICKYFPHLLPSVQTSLLIQVYEILNPNVSLQTNQQQSSQIQASQSMVQLDRDSQRKNSFNSGQSGMNINQQQQGRQGSGNNQIPLVQKIHIPMIAAFPITQLGAVLPIQKYIQYKQQFSSVSSVLSSGSGYNLGIQAKGIQFQPIPANCNQRTELCIACLIKGQPSLSLLTHIETEIPGLIDVRCHMLHPSSAFIKYPETQPSQINIQTPTSIRFQQDISQIQETKNLLQNVQMRYIQIQAQGNFTNNAHVDDHNSRYVCEALYIIANFDFTGHYLVHYLWDVVCPYLIHHSSEVRLKCVQALVKLVIPKPKLNSLNEINTKQQLNQMLIKNQYDQDYYYDDEQDQNEQEILHYPSPQEISHELLSSQLQLEMVGKNAYWMITRAIMRMLLVVMVADPDSEVRLETLKDLSEQYDFYLSLSENIETFLLPLLNDDCLEIRKQSISTLSRLSSKNLGIITPRFHLLLDNALTQFALQIQDKQQMQLLAQHIVRIIHDAPTIAAQHAQRIIRVLQPTLVLHTPELTRIALDGIGELARVSWRRFDIFFKELSTPIISLLTHFVAIEPATSQTVGSSQTYLIHSALHTLGILIQATGIVVSPFSIFPLLLPTLLAFLLRPSSMQLFKEALRLIGIIGPISPMHAQKLLSLTSPTTVPHQDENHIHCILSLKDPNADIDGVDEEDEEEIIIHDRELEEEERINKSIMEDLKALKNGQAITPFVIGGQKHNESFMWTHQLGQKVLATEQIRKMRLVDCSYAVTSILLRDLSGAYERGNMVQSEFLLSTLLWISSIDASPFQGPKSLGGIPMQQNEQHFNYAPTSVMISTIFRLLAILVKNYKVEMRKNIDAMVEIIRSNWQLYFLDVAPLFEQLFVTYEDFRQQLPQFMPLIIDMLNYPHCIHPALYLIQITVKHLDDYIPIIMSSLLPLLDPQTYLQPRFVQTQNIIPLFNIFYYPQPDFSLTPSTFRLDALFTLSIIANHIDQYQRIAIIISRIQN</sequence>
<name>A0A5J4X0J5_9EUKA</name>
<gene>
    <name evidence="2" type="ORF">EZS28_004153</name>
</gene>
<feature type="region of interest" description="Disordered" evidence="1">
    <location>
        <begin position="381"/>
        <end position="404"/>
    </location>
</feature>
<proteinExistence type="predicted"/>
<keyword evidence="2" id="KW-0418">Kinase</keyword>
<evidence type="ECO:0000256" key="1">
    <source>
        <dbReference type="SAM" id="MobiDB-lite"/>
    </source>
</evidence>
<feature type="compositionally biased region" description="Low complexity" evidence="1">
    <location>
        <begin position="570"/>
        <end position="584"/>
    </location>
</feature>
<dbReference type="SUPFAM" id="SSF48371">
    <property type="entry name" value="ARM repeat"/>
    <property type="match status" value="2"/>
</dbReference>
<protein>
    <submittedName>
        <fullName evidence="2">Putative Phosphatidylinositol 3-kinase</fullName>
    </submittedName>
</protein>